<dbReference type="Proteomes" id="UP000198995">
    <property type="component" value="Unassembled WGS sequence"/>
</dbReference>
<dbReference type="PROSITE" id="PS50889">
    <property type="entry name" value="S4"/>
    <property type="match status" value="1"/>
</dbReference>
<evidence type="ECO:0000313" key="10">
    <source>
        <dbReference type="EMBL" id="SDD27854.1"/>
    </source>
</evidence>
<evidence type="ECO:0000256" key="2">
    <source>
        <dbReference type="ARBA" id="ARBA00022730"/>
    </source>
</evidence>
<dbReference type="Pfam" id="PF00163">
    <property type="entry name" value="Ribosomal_S4"/>
    <property type="match status" value="1"/>
</dbReference>
<comment type="subunit">
    <text evidence="7">Part of the 30S ribosomal subunit. Contacts protein S5. The interaction surface between S4 and S5 is involved in control of translational fidelity.</text>
</comment>
<evidence type="ECO:0000256" key="4">
    <source>
        <dbReference type="ARBA" id="ARBA00022980"/>
    </source>
</evidence>
<dbReference type="Pfam" id="PF01479">
    <property type="entry name" value="S4"/>
    <property type="match status" value="1"/>
</dbReference>
<evidence type="ECO:0000256" key="1">
    <source>
        <dbReference type="ARBA" id="ARBA00007465"/>
    </source>
</evidence>
<keyword evidence="3 7" id="KW-0694">RNA-binding</keyword>
<gene>
    <name evidence="7" type="primary">rpsD</name>
    <name evidence="10" type="ORF">SAMN04489866_102138</name>
</gene>
<dbReference type="SMART" id="SM01390">
    <property type="entry name" value="Ribosomal_S4"/>
    <property type="match status" value="1"/>
</dbReference>
<proteinExistence type="inferred from homology"/>
<dbReference type="InterPro" id="IPR002942">
    <property type="entry name" value="S4_RNA-bd"/>
</dbReference>
<dbReference type="GO" id="GO:0006412">
    <property type="term" value="P:translation"/>
    <property type="evidence" value="ECO:0007669"/>
    <property type="project" value="UniProtKB-UniRule"/>
</dbReference>
<dbReference type="GO" id="GO:0019843">
    <property type="term" value="F:rRNA binding"/>
    <property type="evidence" value="ECO:0007669"/>
    <property type="project" value="UniProtKB-UniRule"/>
</dbReference>
<dbReference type="STRING" id="2741.SAMN04489866_102138"/>
<dbReference type="InterPro" id="IPR005709">
    <property type="entry name" value="Ribosomal_uS4_bac-type"/>
</dbReference>
<dbReference type="PANTHER" id="PTHR11831">
    <property type="entry name" value="30S 40S RIBOSOMAL PROTEIN"/>
    <property type="match status" value="1"/>
</dbReference>
<dbReference type="GO" id="GO:0042274">
    <property type="term" value="P:ribosomal small subunit biogenesis"/>
    <property type="evidence" value="ECO:0007669"/>
    <property type="project" value="TreeGrafter"/>
</dbReference>
<evidence type="ECO:0000256" key="5">
    <source>
        <dbReference type="ARBA" id="ARBA00023274"/>
    </source>
</evidence>
<feature type="domain" description="Small ribosomal subunit protein uS4 N-terminal" evidence="9">
    <location>
        <begin position="3"/>
        <end position="86"/>
    </location>
</feature>
<sequence>MARNREPIVKRCRALGISPAYLGYSKSSKRVPSRGRKKLSEYGMQLQEKQKAKFIYGVMEKPFINYYKKANRMSGMTGENLIILLEKRLDNIVWRAGFAKTRREARQMVVHNHFTVNGKKANIPSMEMSVGDVIELKDKSAQSPHFKAHVDALGVVAPPAWLQLDTNNRSVAVVAEPTREEIDIPVDEQMIVELYSK</sequence>
<evidence type="ECO:0000256" key="7">
    <source>
        <dbReference type="HAMAP-Rule" id="MF_01306"/>
    </source>
</evidence>
<dbReference type="NCBIfam" id="NF003717">
    <property type="entry name" value="PRK05327.1"/>
    <property type="match status" value="1"/>
</dbReference>
<dbReference type="SMART" id="SM00363">
    <property type="entry name" value="S4"/>
    <property type="match status" value="1"/>
</dbReference>
<dbReference type="CDD" id="cd00165">
    <property type="entry name" value="S4"/>
    <property type="match status" value="1"/>
</dbReference>
<comment type="similarity">
    <text evidence="1 7">Belongs to the universal ribosomal protein uS4 family.</text>
</comment>
<dbReference type="FunFam" id="3.10.290.10:FF:000001">
    <property type="entry name" value="30S ribosomal protein S4"/>
    <property type="match status" value="1"/>
</dbReference>
<evidence type="ECO:0000256" key="3">
    <source>
        <dbReference type="ARBA" id="ARBA00022884"/>
    </source>
</evidence>
<keyword evidence="5 7" id="KW-0687">Ribonucleoprotein</keyword>
<name>A0A1G6TG74_PEPNI</name>
<accession>A0A1G6TG74</accession>
<dbReference type="GO" id="GO:0003735">
    <property type="term" value="F:structural constituent of ribosome"/>
    <property type="evidence" value="ECO:0007669"/>
    <property type="project" value="InterPro"/>
</dbReference>
<comment type="function">
    <text evidence="7">With S5 and S12 plays an important role in translational accuracy.</text>
</comment>
<feature type="domain" description="RNA-binding S4" evidence="8">
    <location>
        <begin position="87"/>
        <end position="144"/>
    </location>
</feature>
<dbReference type="EMBL" id="FNAF01000002">
    <property type="protein sequence ID" value="SDD27854.1"/>
    <property type="molecule type" value="Genomic_DNA"/>
</dbReference>
<protein>
    <recommendedName>
        <fullName evidence="6 7">Small ribosomal subunit protein uS4</fullName>
    </recommendedName>
</protein>
<keyword evidence="2 7" id="KW-0699">rRNA-binding</keyword>
<dbReference type="HAMAP" id="MF_01306_B">
    <property type="entry name" value="Ribosomal_uS4_B"/>
    <property type="match status" value="1"/>
</dbReference>
<reference evidence="10 11" key="1">
    <citation type="submission" date="2016-10" db="EMBL/GenBank/DDBJ databases">
        <authorList>
            <person name="de Groot N.N."/>
        </authorList>
    </citation>
    <scope>NUCLEOTIDE SEQUENCE [LARGE SCALE GENOMIC DNA]</scope>
    <source>
        <strain evidence="10 11">DSM 20475</strain>
    </source>
</reference>
<dbReference type="AlphaFoldDB" id="A0A1G6TG74"/>
<keyword evidence="4 7" id="KW-0689">Ribosomal protein</keyword>
<comment type="function">
    <text evidence="7">One of the primary rRNA binding proteins, it binds directly to 16S rRNA where it nucleates assembly of the body of the 30S subunit.</text>
</comment>
<dbReference type="Gene3D" id="1.10.1050.10">
    <property type="entry name" value="Ribosomal Protein S4 Delta 41, Chain A, domain 1"/>
    <property type="match status" value="1"/>
</dbReference>
<dbReference type="OrthoDB" id="9803672at2"/>
<dbReference type="RefSeq" id="WP_091791159.1">
    <property type="nucleotide sequence ID" value="NZ_FNAF01000002.1"/>
</dbReference>
<evidence type="ECO:0000256" key="6">
    <source>
        <dbReference type="ARBA" id="ARBA00035254"/>
    </source>
</evidence>
<keyword evidence="11" id="KW-1185">Reference proteome</keyword>
<dbReference type="PANTHER" id="PTHR11831:SF4">
    <property type="entry name" value="SMALL RIBOSOMAL SUBUNIT PROTEIN US4M"/>
    <property type="match status" value="1"/>
</dbReference>
<evidence type="ECO:0000313" key="11">
    <source>
        <dbReference type="Proteomes" id="UP000198995"/>
    </source>
</evidence>
<dbReference type="Gene3D" id="3.10.290.10">
    <property type="entry name" value="RNA-binding S4 domain"/>
    <property type="match status" value="1"/>
</dbReference>
<dbReference type="GO" id="GO:0015935">
    <property type="term" value="C:small ribosomal subunit"/>
    <property type="evidence" value="ECO:0007669"/>
    <property type="project" value="InterPro"/>
</dbReference>
<dbReference type="InterPro" id="IPR036986">
    <property type="entry name" value="S4_RNA-bd_sf"/>
</dbReference>
<evidence type="ECO:0000259" key="9">
    <source>
        <dbReference type="SMART" id="SM01390"/>
    </source>
</evidence>
<dbReference type="SUPFAM" id="SSF55174">
    <property type="entry name" value="Alpha-L RNA-binding motif"/>
    <property type="match status" value="1"/>
</dbReference>
<dbReference type="InterPro" id="IPR022801">
    <property type="entry name" value="Ribosomal_uS4"/>
</dbReference>
<evidence type="ECO:0000259" key="8">
    <source>
        <dbReference type="SMART" id="SM00363"/>
    </source>
</evidence>
<dbReference type="NCBIfam" id="TIGR01017">
    <property type="entry name" value="rpsD_bact"/>
    <property type="match status" value="1"/>
</dbReference>
<organism evidence="10 11">
    <name type="scientific">Peptococcus niger</name>
    <dbReference type="NCBI Taxonomy" id="2741"/>
    <lineage>
        <taxon>Bacteria</taxon>
        <taxon>Bacillati</taxon>
        <taxon>Bacillota</taxon>
        <taxon>Clostridia</taxon>
        <taxon>Eubacteriales</taxon>
        <taxon>Peptococcaceae</taxon>
        <taxon>Peptococcus</taxon>
    </lineage>
</organism>
<dbReference type="InterPro" id="IPR001912">
    <property type="entry name" value="Ribosomal_uS4_N"/>
</dbReference>